<feature type="domain" description="C-type lectin" evidence="3">
    <location>
        <begin position="432"/>
        <end position="537"/>
    </location>
</feature>
<evidence type="ECO:0000259" key="3">
    <source>
        <dbReference type="PROSITE" id="PS50041"/>
    </source>
</evidence>
<accession>A0A809SEZ4</accession>
<organism evidence="4 5">
    <name type="scientific">Candidatus Nitrosymbiomonas proteolyticus</name>
    <dbReference type="NCBI Taxonomy" id="2608984"/>
    <lineage>
        <taxon>Bacteria</taxon>
        <taxon>Bacillati</taxon>
        <taxon>Armatimonadota</taxon>
        <taxon>Armatimonadota incertae sedis</taxon>
        <taxon>Candidatus Nitrosymbiomonas</taxon>
    </lineage>
</organism>
<name>A0A809SEZ4_9BACT</name>
<dbReference type="InterPro" id="IPR050111">
    <property type="entry name" value="C-type_lectin/snaclec_domain"/>
</dbReference>
<feature type="signal peptide" evidence="2">
    <location>
        <begin position="1"/>
        <end position="26"/>
    </location>
</feature>
<dbReference type="PANTHER" id="PTHR22803">
    <property type="entry name" value="MANNOSE, PHOSPHOLIPASE, LECTIN RECEPTOR RELATED"/>
    <property type="match status" value="1"/>
</dbReference>
<dbReference type="PROSITE" id="PS50041">
    <property type="entry name" value="C_TYPE_LECTIN_2"/>
    <property type="match status" value="1"/>
</dbReference>
<feature type="region of interest" description="Disordered" evidence="1">
    <location>
        <begin position="363"/>
        <end position="397"/>
    </location>
</feature>
<reference evidence="4" key="1">
    <citation type="journal article" name="DNA Res.">
        <title>The physiological potential of anammox bacteria as revealed by their core genome structure.</title>
        <authorList>
            <person name="Okubo T."/>
            <person name="Toyoda A."/>
            <person name="Fukuhara K."/>
            <person name="Uchiyama I."/>
            <person name="Harigaya Y."/>
            <person name="Kuroiwa M."/>
            <person name="Suzuki T."/>
            <person name="Murakami Y."/>
            <person name="Suwa Y."/>
            <person name="Takami H."/>
        </authorList>
    </citation>
    <scope>NUCLEOTIDE SEQUENCE</scope>
    <source>
        <strain evidence="4">317325-2</strain>
    </source>
</reference>
<evidence type="ECO:0000313" key="5">
    <source>
        <dbReference type="Proteomes" id="UP000662873"/>
    </source>
</evidence>
<dbReference type="KEGG" id="npy:NPRO_19490"/>
<dbReference type="InterPro" id="IPR016186">
    <property type="entry name" value="C-type_lectin-like/link_sf"/>
</dbReference>
<gene>
    <name evidence="4" type="ORF">NPRO_19490</name>
</gene>
<dbReference type="SUPFAM" id="SSF56436">
    <property type="entry name" value="C-type lectin-like"/>
    <property type="match status" value="1"/>
</dbReference>
<dbReference type="Gene3D" id="3.10.100.10">
    <property type="entry name" value="Mannose-Binding Protein A, subunit A"/>
    <property type="match status" value="1"/>
</dbReference>
<keyword evidence="2" id="KW-0732">Signal</keyword>
<dbReference type="NCBIfam" id="TIGR02595">
    <property type="entry name" value="PEP_CTERM"/>
    <property type="match status" value="2"/>
</dbReference>
<dbReference type="InterPro" id="IPR001304">
    <property type="entry name" value="C-type_lectin-like"/>
</dbReference>
<sequence length="577" mass="61098">MNAQTNPILRVSCLWVAAAACSATQATWIVTNLHPAGATSSRAFAVDGTHQVGDAQFGSSRRATLWAGSAASFVDLHPGGFTHSTAFAVYGGQQGGSTYSWPSERATLWSSTAASAVDMHPAYASSNNSVILGMGAGEQVGFADVGIRSHATLWAGTTASAVDLHPSDGVWSAAYGVWGGQQVGHYARISDGLHQASLWSGTAASIVVLNPAGSQNARAFGIQGGEQVGFAQLGGNEHAALWRGSASSFVDLHIAGKSYSHATGVYGGRQVGFTADHTGRQAALWDGTAASYFDLHSLPPSPYTWSEATGIYKDSTGTWISGWARIGSGNEEAFLWHEPVPEPATFAGLGLGVLTVLRRRRAKTRRASGSAHARPGPSRRTRQAGLARNSRRGMSRAATSTRGLGVLYLSLLALSGAVQAQIIYNPSNDSYYELVETAKSWNDSRADADARSYLGRAGHLATLTSADENAFVMANFSMPFRTWIGGWQPEGDSDVNAPWEWVTGESFTFTNWGPGEPNGGLSENHLDILFNGNWNDEAGWIDNYFLVEYSSAVPEPATAGILGAGFFLAAARRRKRG</sequence>
<evidence type="ECO:0000313" key="4">
    <source>
        <dbReference type="EMBL" id="BBO24354.1"/>
    </source>
</evidence>
<dbReference type="InterPro" id="IPR016187">
    <property type="entry name" value="CTDL_fold"/>
</dbReference>
<dbReference type="SMART" id="SM00034">
    <property type="entry name" value="CLECT"/>
    <property type="match status" value="1"/>
</dbReference>
<dbReference type="AlphaFoldDB" id="A0A809SEZ4"/>
<dbReference type="Proteomes" id="UP000662873">
    <property type="component" value="Chromosome"/>
</dbReference>
<dbReference type="EMBL" id="AP021858">
    <property type="protein sequence ID" value="BBO24354.1"/>
    <property type="molecule type" value="Genomic_DNA"/>
</dbReference>
<dbReference type="Pfam" id="PF00059">
    <property type="entry name" value="Lectin_C"/>
    <property type="match status" value="1"/>
</dbReference>
<dbReference type="Pfam" id="PF07589">
    <property type="entry name" value="PEP-CTERM"/>
    <property type="match status" value="2"/>
</dbReference>
<evidence type="ECO:0000256" key="2">
    <source>
        <dbReference type="SAM" id="SignalP"/>
    </source>
</evidence>
<feature type="chain" id="PRO_5035219649" description="C-type lectin domain-containing protein" evidence="2">
    <location>
        <begin position="27"/>
        <end position="577"/>
    </location>
</feature>
<proteinExistence type="predicted"/>
<protein>
    <recommendedName>
        <fullName evidence="3">C-type lectin domain-containing protein</fullName>
    </recommendedName>
</protein>
<dbReference type="InterPro" id="IPR013424">
    <property type="entry name" value="Ice-binding_C"/>
</dbReference>
<evidence type="ECO:0000256" key="1">
    <source>
        <dbReference type="SAM" id="MobiDB-lite"/>
    </source>
</evidence>